<evidence type="ECO:0000313" key="3">
    <source>
        <dbReference type="Proteomes" id="UP001597231"/>
    </source>
</evidence>
<evidence type="ECO:0000313" key="2">
    <source>
        <dbReference type="EMBL" id="MFD1205812.1"/>
    </source>
</evidence>
<comment type="caution">
    <text evidence="2">The sequence shown here is derived from an EMBL/GenBank/DDBJ whole genome shotgun (WGS) entry which is preliminary data.</text>
</comment>
<feature type="region of interest" description="Disordered" evidence="1">
    <location>
        <begin position="77"/>
        <end position="98"/>
    </location>
</feature>
<proteinExistence type="predicted"/>
<reference evidence="3" key="1">
    <citation type="journal article" date="2019" name="Int. J. Syst. Evol. Microbiol.">
        <title>The Global Catalogue of Microorganisms (GCM) 10K type strain sequencing project: providing services to taxonomists for standard genome sequencing and annotation.</title>
        <authorList>
            <consortium name="The Broad Institute Genomics Platform"/>
            <consortium name="The Broad Institute Genome Sequencing Center for Infectious Disease"/>
            <person name="Wu L."/>
            <person name="Ma J."/>
        </authorList>
    </citation>
    <scope>NUCLEOTIDE SEQUENCE [LARGE SCALE GENOMIC DNA]</scope>
    <source>
        <strain evidence="3">CCUG 53915</strain>
    </source>
</reference>
<gene>
    <name evidence="2" type="ORF">ACFQ38_11995</name>
</gene>
<accession>A0ABW3U2G1</accession>
<organism evidence="2 3">
    <name type="scientific">Sporosarcina contaminans</name>
    <dbReference type="NCBI Taxonomy" id="633403"/>
    <lineage>
        <taxon>Bacteria</taxon>
        <taxon>Bacillati</taxon>
        <taxon>Bacillota</taxon>
        <taxon>Bacilli</taxon>
        <taxon>Bacillales</taxon>
        <taxon>Caryophanaceae</taxon>
        <taxon>Sporosarcina</taxon>
    </lineage>
</organism>
<keyword evidence="3" id="KW-1185">Reference proteome</keyword>
<sequence>MTTETNAERIQIIKMRTEGLLEFEKDIGSQDVNINKICEDLNWLIEQADKNTVKVIKKRKGKATVIEWNGERYAYQSESTAKGGHRNEKRIPNLLGKS</sequence>
<dbReference type="Proteomes" id="UP001597231">
    <property type="component" value="Unassembled WGS sequence"/>
</dbReference>
<evidence type="ECO:0000256" key="1">
    <source>
        <dbReference type="SAM" id="MobiDB-lite"/>
    </source>
</evidence>
<protein>
    <submittedName>
        <fullName evidence="2">Uncharacterized protein</fullName>
    </submittedName>
</protein>
<dbReference type="RefSeq" id="WP_381481099.1">
    <property type="nucleotide sequence ID" value="NZ_JBHTLT010000092.1"/>
</dbReference>
<dbReference type="EMBL" id="JBHTLT010000092">
    <property type="protein sequence ID" value="MFD1205812.1"/>
    <property type="molecule type" value="Genomic_DNA"/>
</dbReference>
<name>A0ABW3U2G1_9BACL</name>